<accession>A0A6J8D5P6</accession>
<organism evidence="1 2">
    <name type="scientific">Mytilus coruscus</name>
    <name type="common">Sea mussel</name>
    <dbReference type="NCBI Taxonomy" id="42192"/>
    <lineage>
        <taxon>Eukaryota</taxon>
        <taxon>Metazoa</taxon>
        <taxon>Spiralia</taxon>
        <taxon>Lophotrochozoa</taxon>
        <taxon>Mollusca</taxon>
        <taxon>Bivalvia</taxon>
        <taxon>Autobranchia</taxon>
        <taxon>Pteriomorphia</taxon>
        <taxon>Mytilida</taxon>
        <taxon>Mytiloidea</taxon>
        <taxon>Mytilidae</taxon>
        <taxon>Mytilinae</taxon>
        <taxon>Mytilus</taxon>
    </lineage>
</organism>
<evidence type="ECO:0000313" key="1">
    <source>
        <dbReference type="EMBL" id="CAC5402420.1"/>
    </source>
</evidence>
<dbReference type="AlphaFoldDB" id="A0A6J8D5P6"/>
<sequence>MNRDNSLHAPIDTKQIRNAKYRNQIKTQPAYANVADEIIAVVKMLDQHLFVQQIIHNKNQVPAIVCYTENQISNLKHFQSQKSDHPLGVDRTFNLGSFYVISVVYRVLRVIFAGPMLLHKDASHTTYRAFFSHISATLEFAIDDVELRLHENIEFGIDDEKALTKAIEKEKKNSNTAFMY</sequence>
<name>A0A6J8D5P6_MYTCO</name>
<keyword evidence="2" id="KW-1185">Reference proteome</keyword>
<dbReference type="EMBL" id="CACVKT020006490">
    <property type="protein sequence ID" value="CAC5402420.1"/>
    <property type="molecule type" value="Genomic_DNA"/>
</dbReference>
<reference evidence="1 2" key="1">
    <citation type="submission" date="2020-06" db="EMBL/GenBank/DDBJ databases">
        <authorList>
            <person name="Li R."/>
            <person name="Bekaert M."/>
        </authorList>
    </citation>
    <scope>NUCLEOTIDE SEQUENCE [LARGE SCALE GENOMIC DNA]</scope>
    <source>
        <strain evidence="2">wild</strain>
    </source>
</reference>
<dbReference type="OrthoDB" id="5791190at2759"/>
<proteinExistence type="predicted"/>
<gene>
    <name evidence="1" type="ORF">MCOR_36360</name>
</gene>
<evidence type="ECO:0000313" key="2">
    <source>
        <dbReference type="Proteomes" id="UP000507470"/>
    </source>
</evidence>
<dbReference type="Proteomes" id="UP000507470">
    <property type="component" value="Unassembled WGS sequence"/>
</dbReference>
<protein>
    <submittedName>
        <fullName evidence="1">Uncharacterized protein</fullName>
    </submittedName>
</protein>